<evidence type="ECO:0000256" key="1">
    <source>
        <dbReference type="ARBA" id="ARBA00022692"/>
    </source>
</evidence>
<organism evidence="6">
    <name type="scientific">Opuntia streptacantha</name>
    <name type="common">Prickly pear cactus</name>
    <name type="synonym">Opuntia cardona</name>
    <dbReference type="NCBI Taxonomy" id="393608"/>
    <lineage>
        <taxon>Eukaryota</taxon>
        <taxon>Viridiplantae</taxon>
        <taxon>Streptophyta</taxon>
        <taxon>Embryophyta</taxon>
        <taxon>Tracheophyta</taxon>
        <taxon>Spermatophyta</taxon>
        <taxon>Magnoliopsida</taxon>
        <taxon>eudicotyledons</taxon>
        <taxon>Gunneridae</taxon>
        <taxon>Pentapetalae</taxon>
        <taxon>Caryophyllales</taxon>
        <taxon>Cactineae</taxon>
        <taxon>Cactaceae</taxon>
        <taxon>Opuntioideae</taxon>
        <taxon>Opuntia</taxon>
    </lineage>
</organism>
<evidence type="ECO:0000256" key="2">
    <source>
        <dbReference type="ARBA" id="ARBA00022989"/>
    </source>
</evidence>
<sequence>MAEVVSLAKMKEAAHDSNGPSETGEQEQLSSSAQKPVSFFRLFAAADTLDYLLMFFGSIGACIHGAALPVFFLLFGRMIDSLGRLSSDTHRLAAHVTQITKACIVSLKFWNL</sequence>
<dbReference type="GO" id="GO:0016020">
    <property type="term" value="C:membrane"/>
    <property type="evidence" value="ECO:0007669"/>
    <property type="project" value="InterPro"/>
</dbReference>
<accession>A0A7C9DNU1</accession>
<keyword evidence="1 5" id="KW-0812">Transmembrane</keyword>
<reference evidence="6" key="2">
    <citation type="submission" date="2020-07" db="EMBL/GenBank/DDBJ databases">
        <authorList>
            <person name="Vera ALvarez R."/>
            <person name="Arias-Moreno D.M."/>
            <person name="Jimenez-Jacinto V."/>
            <person name="Jimenez-Bremont J.F."/>
            <person name="Swaminathan K."/>
            <person name="Moose S.P."/>
            <person name="Guerrero-Gonzalez M.L."/>
            <person name="Marino-Ramirez L."/>
            <person name="Landsman D."/>
            <person name="Rodriguez-Kessler M."/>
            <person name="Delgado-Sanchez P."/>
        </authorList>
    </citation>
    <scope>NUCLEOTIDE SEQUENCE</scope>
    <source>
        <tissue evidence="6">Cladode</tissue>
    </source>
</reference>
<evidence type="ECO:0000313" key="6">
    <source>
        <dbReference type="EMBL" id="MBA4646247.1"/>
    </source>
</evidence>
<feature type="region of interest" description="Disordered" evidence="4">
    <location>
        <begin position="1"/>
        <end position="31"/>
    </location>
</feature>
<evidence type="ECO:0000256" key="3">
    <source>
        <dbReference type="ARBA" id="ARBA00023136"/>
    </source>
</evidence>
<protein>
    <recommendedName>
        <fullName evidence="7">ABC transmembrane type-1 domain-containing protein</fullName>
    </recommendedName>
</protein>
<dbReference type="InterPro" id="IPR036640">
    <property type="entry name" value="ABC1_TM_sf"/>
</dbReference>
<proteinExistence type="predicted"/>
<evidence type="ECO:0000256" key="4">
    <source>
        <dbReference type="SAM" id="MobiDB-lite"/>
    </source>
</evidence>
<name>A0A7C9DNU1_OPUST</name>
<reference evidence="6" key="1">
    <citation type="journal article" date="2013" name="J. Plant Res.">
        <title>Effect of fungi and light on seed germination of three Opuntia species from semiarid lands of central Mexico.</title>
        <authorList>
            <person name="Delgado-Sanchez P."/>
            <person name="Jimenez-Bremont J.F."/>
            <person name="Guerrero-Gonzalez Mde L."/>
            <person name="Flores J."/>
        </authorList>
    </citation>
    <scope>NUCLEOTIDE SEQUENCE</scope>
    <source>
        <tissue evidence="6">Cladode</tissue>
    </source>
</reference>
<evidence type="ECO:0008006" key="7">
    <source>
        <dbReference type="Google" id="ProtNLM"/>
    </source>
</evidence>
<keyword evidence="3 5" id="KW-0472">Membrane</keyword>
<feature type="compositionally biased region" description="Polar residues" evidence="4">
    <location>
        <begin position="18"/>
        <end position="31"/>
    </location>
</feature>
<feature type="transmembrane region" description="Helical" evidence="5">
    <location>
        <begin position="51"/>
        <end position="75"/>
    </location>
</feature>
<dbReference type="AlphaFoldDB" id="A0A7C9DNU1"/>
<keyword evidence="2 5" id="KW-1133">Transmembrane helix</keyword>
<evidence type="ECO:0000256" key="5">
    <source>
        <dbReference type="SAM" id="Phobius"/>
    </source>
</evidence>
<dbReference type="GO" id="GO:0005524">
    <property type="term" value="F:ATP binding"/>
    <property type="evidence" value="ECO:0007669"/>
    <property type="project" value="InterPro"/>
</dbReference>
<dbReference type="EMBL" id="GISG01145354">
    <property type="protein sequence ID" value="MBA4646247.1"/>
    <property type="molecule type" value="Transcribed_RNA"/>
</dbReference>
<dbReference type="Gene3D" id="1.20.1560.10">
    <property type="entry name" value="ABC transporter type 1, transmembrane domain"/>
    <property type="match status" value="1"/>
</dbReference>